<dbReference type="GO" id="GO:0030170">
    <property type="term" value="F:pyridoxal phosphate binding"/>
    <property type="evidence" value="ECO:0007669"/>
    <property type="project" value="InterPro"/>
</dbReference>
<sequence length="228" mass="25889">MKQPLGSLLHVLVGKSAPLGERQMPSAIDKRPVAGALHAYRNGFAEDEQADRRVHGGPDKALHHYPVEHYALWRQEEGEHPLLRPGGFGENLSSLGIMEENVALGDVFRLGDAVLEVSQSRQPCWKLNARFGLRKMALRVQETGRTGWYYRVLEEGVIRAGDQFQLLERRSPAWTLRRVWNVLYVDSLNRDELSEMAALPHLPEGWRRAVLRRLEVGAVEDWSSRLNG</sequence>
<evidence type="ECO:0000259" key="1">
    <source>
        <dbReference type="PROSITE" id="PS51340"/>
    </source>
</evidence>
<evidence type="ECO:0000313" key="3">
    <source>
        <dbReference type="Proteomes" id="UP000182373"/>
    </source>
</evidence>
<accession>A0AAC9K9J5</accession>
<dbReference type="RefSeq" id="WP_072572227.1">
    <property type="nucleotide sequence ID" value="NZ_CP018191.1"/>
</dbReference>
<dbReference type="Pfam" id="PF03475">
    <property type="entry name" value="YiiM_3-alpha"/>
    <property type="match status" value="1"/>
</dbReference>
<dbReference type="Proteomes" id="UP000182373">
    <property type="component" value="Chromosome"/>
</dbReference>
<organism evidence="2 3">
    <name type="scientific">Granulibacter bethesdensis</name>
    <dbReference type="NCBI Taxonomy" id="364410"/>
    <lineage>
        <taxon>Bacteria</taxon>
        <taxon>Pseudomonadati</taxon>
        <taxon>Pseudomonadota</taxon>
        <taxon>Alphaproteobacteria</taxon>
        <taxon>Acetobacterales</taxon>
        <taxon>Acetobacteraceae</taxon>
        <taxon>Granulibacter</taxon>
    </lineage>
</organism>
<proteinExistence type="predicted"/>
<dbReference type="InterPro" id="IPR052353">
    <property type="entry name" value="Benzoxazolinone_Detox_Enz"/>
</dbReference>
<dbReference type="PANTHER" id="PTHR30212:SF2">
    <property type="entry name" value="PROTEIN YIIM"/>
    <property type="match status" value="1"/>
</dbReference>
<dbReference type="InterPro" id="IPR011037">
    <property type="entry name" value="Pyrv_Knase-like_insert_dom_sf"/>
</dbReference>
<dbReference type="Gene3D" id="2.40.33.20">
    <property type="entry name" value="PK beta-barrel domain-like"/>
    <property type="match status" value="1"/>
</dbReference>
<evidence type="ECO:0000313" key="2">
    <source>
        <dbReference type="EMBL" id="APH54089.1"/>
    </source>
</evidence>
<dbReference type="PANTHER" id="PTHR30212">
    <property type="entry name" value="PROTEIN YIIM"/>
    <property type="match status" value="1"/>
</dbReference>
<dbReference type="AlphaFoldDB" id="A0AAC9K9J5"/>
<dbReference type="Pfam" id="PF03473">
    <property type="entry name" value="MOSC"/>
    <property type="match status" value="1"/>
</dbReference>
<name>A0AAC9K9J5_9PROT</name>
<gene>
    <name evidence="2" type="ORF">GbCGDNIH9_0837</name>
</gene>
<dbReference type="InterPro" id="IPR005163">
    <property type="entry name" value="Tri_helical_YiiM-like"/>
</dbReference>
<dbReference type="GO" id="GO:0030151">
    <property type="term" value="F:molybdenum ion binding"/>
    <property type="evidence" value="ECO:0007669"/>
    <property type="project" value="InterPro"/>
</dbReference>
<dbReference type="PROSITE" id="PS51340">
    <property type="entry name" value="MOSC"/>
    <property type="match status" value="1"/>
</dbReference>
<feature type="domain" description="MOSC" evidence="1">
    <location>
        <begin position="30"/>
        <end position="167"/>
    </location>
</feature>
<dbReference type="InterPro" id="IPR005302">
    <property type="entry name" value="MoCF_Sase_C"/>
</dbReference>
<dbReference type="GO" id="GO:0003824">
    <property type="term" value="F:catalytic activity"/>
    <property type="evidence" value="ECO:0007669"/>
    <property type="project" value="InterPro"/>
</dbReference>
<reference evidence="3" key="1">
    <citation type="submission" date="2016-11" db="EMBL/GenBank/DDBJ databases">
        <title>Comparative genomic and phenotypic analysis of Granulibacter bethesdensis clinical isolates from patients with chronic granulomatous disease.</title>
        <authorList>
            <person name="Zarember K.A."/>
            <person name="Porcella S.F."/>
            <person name="Chu J."/>
            <person name="Ding L."/>
            <person name="Dahlstrom E."/>
            <person name="Barbian K."/>
            <person name="Martens C."/>
            <person name="Sykora L."/>
            <person name="Kramer S."/>
            <person name="Pettinato A.M."/>
            <person name="Hong H."/>
            <person name="Wald G."/>
            <person name="Berg L.J."/>
            <person name="Rogge L.S."/>
            <person name="Greenberg D.E."/>
            <person name="Falcone E.L."/>
            <person name="Neves J.F."/>
            <person name="Simoes M.J."/>
            <person name="Casal M."/>
            <person name="Rodriguez-Lopez F.C."/>
            <person name="Zelazny A."/>
            <person name="Gallin J.I."/>
            <person name="Holland S.M."/>
        </authorList>
    </citation>
    <scope>NUCLEOTIDE SEQUENCE [LARGE SCALE GENOMIC DNA]</scope>
    <source>
        <strain evidence="3">NIH9.1</strain>
    </source>
</reference>
<dbReference type="SUPFAM" id="SSF50800">
    <property type="entry name" value="PK beta-barrel domain-like"/>
    <property type="match status" value="1"/>
</dbReference>
<dbReference type="EMBL" id="CP018191">
    <property type="protein sequence ID" value="APH54089.1"/>
    <property type="molecule type" value="Genomic_DNA"/>
</dbReference>
<protein>
    <submittedName>
        <fullName evidence="2">Molybdenum cofactor sulfurase</fullName>
    </submittedName>
</protein>